<keyword evidence="1" id="KW-0560">Oxidoreductase</keyword>
<dbReference type="SUPFAM" id="SSF52283">
    <property type="entry name" value="Formate/glycerate dehydrogenase catalytic domain-like"/>
    <property type="match status" value="1"/>
</dbReference>
<protein>
    <submittedName>
        <fullName evidence="4">D-2-hydroxyacid dehydrogenase</fullName>
    </submittedName>
</protein>
<evidence type="ECO:0000256" key="1">
    <source>
        <dbReference type="ARBA" id="ARBA00023002"/>
    </source>
</evidence>
<dbReference type="SUPFAM" id="SSF51735">
    <property type="entry name" value="NAD(P)-binding Rossmann-fold domains"/>
    <property type="match status" value="1"/>
</dbReference>
<feature type="domain" description="D-isomer specific 2-hydroxyacid dehydrogenase NAD-binding" evidence="3">
    <location>
        <begin position="107"/>
        <end position="284"/>
    </location>
</feature>
<evidence type="ECO:0000256" key="2">
    <source>
        <dbReference type="ARBA" id="ARBA00023027"/>
    </source>
</evidence>
<reference evidence="4 5" key="1">
    <citation type="submission" date="2022-04" db="EMBL/GenBank/DDBJ databases">
        <authorList>
            <person name="Grouzdev D.S."/>
            <person name="Pantiukh K.S."/>
            <person name="Krutkina M.S."/>
        </authorList>
    </citation>
    <scope>NUCLEOTIDE SEQUENCE [LARGE SCALE GENOMIC DNA]</scope>
    <source>
        <strain evidence="4 5">Jip08</strain>
    </source>
</reference>
<dbReference type="RefSeq" id="WP_247198034.1">
    <property type="nucleotide sequence ID" value="NZ_JALKCG010000001.1"/>
</dbReference>
<dbReference type="InterPro" id="IPR036291">
    <property type="entry name" value="NAD(P)-bd_dom_sf"/>
</dbReference>
<keyword evidence="5" id="KW-1185">Reference proteome</keyword>
<accession>A0ABT0DGP8</accession>
<proteinExistence type="predicted"/>
<dbReference type="CDD" id="cd05300">
    <property type="entry name" value="2-Hacid_dh_1"/>
    <property type="match status" value="1"/>
</dbReference>
<dbReference type="PANTHER" id="PTHR43333:SF1">
    <property type="entry name" value="D-ISOMER SPECIFIC 2-HYDROXYACID DEHYDROGENASE NAD-BINDING DOMAIN-CONTAINING PROTEIN"/>
    <property type="match status" value="1"/>
</dbReference>
<sequence>MKLVFRLQFEGPAVAALAPEHPDVRFVGAGSHEQAIAELADADVFVVAGPYYEGAIAEAVNNRAPRLRWVQSSSIGTDRFEKIGLPPGVAFTTAAGLKGRTVAEHAMALLLAQVHAVPAMESYKAAGTWARDALRSHVSSVEGGLMLLLGYGSVGLEIARKAKAFDMRVVALNRTGGGKGPADRVETLAALDDWLEQADVVMSTLPLTEQTRHLIGASQLSRMKTSAVIVNVGRGEVFDGSALSRALGEGKIAAACLDVFENEPLPSSDPMWTLPNLILSPHVAGTGGPTERRFAELVSLNLSHFKAGIPLRNQVLLG</sequence>
<dbReference type="InterPro" id="IPR006140">
    <property type="entry name" value="D-isomer_DH_NAD-bd"/>
</dbReference>
<evidence type="ECO:0000313" key="5">
    <source>
        <dbReference type="Proteomes" id="UP001202867"/>
    </source>
</evidence>
<dbReference type="EMBL" id="JALKCG010000001">
    <property type="protein sequence ID" value="MCK0206448.1"/>
    <property type="molecule type" value="Genomic_DNA"/>
</dbReference>
<gene>
    <name evidence="4" type="ORF">MWN33_00195</name>
</gene>
<evidence type="ECO:0000313" key="4">
    <source>
        <dbReference type="EMBL" id="MCK0206448.1"/>
    </source>
</evidence>
<dbReference type="Gene3D" id="3.40.50.720">
    <property type="entry name" value="NAD(P)-binding Rossmann-like Domain"/>
    <property type="match status" value="2"/>
</dbReference>
<keyword evidence="2" id="KW-0520">NAD</keyword>
<evidence type="ECO:0000259" key="3">
    <source>
        <dbReference type="Pfam" id="PF02826"/>
    </source>
</evidence>
<reference evidence="5" key="2">
    <citation type="submission" date="2023-07" db="EMBL/GenBank/DDBJ databases">
        <title>Ancylobacter moscoviensis sp. nov., facultatively methylotrophic bacteria from activated sludge and the reclassification of Starkeya novella (Starkey 1934) Kelly et al. 2000 as Ancylobacter novellus comb. nov., Starkeya koreensis Im et al. 2006 as Ancylobacter koreensis comb.nov., Angulomicrobium tetraedrale Vasil'eva et al. 1986 as Ancylobacter tetraedralis comb. nov., Angulomicrobium amanitiforme Fritz et al. 2004 as Ancylobacter amanitiformis comb. nov. and Methylorhabdus multivorans Doronina et al. 1996 as Ancylobacter multivorans comb. nov. and emended description of the genus Ancylobacter.</title>
        <authorList>
            <person name="Doronina N."/>
            <person name="Chemodurova A."/>
            <person name="Grouzdev D."/>
            <person name="Koziaeva V."/>
            <person name="Shi W."/>
            <person name="Wu L."/>
            <person name="Kaparullina E."/>
        </authorList>
    </citation>
    <scope>NUCLEOTIDE SEQUENCE [LARGE SCALE GENOMIC DNA]</scope>
    <source>
        <strain evidence="5">Jip08</strain>
    </source>
</reference>
<comment type="caution">
    <text evidence="4">The sequence shown here is derived from an EMBL/GenBank/DDBJ whole genome shotgun (WGS) entry which is preliminary data.</text>
</comment>
<dbReference type="Pfam" id="PF02826">
    <property type="entry name" value="2-Hacid_dh_C"/>
    <property type="match status" value="1"/>
</dbReference>
<dbReference type="Proteomes" id="UP001202867">
    <property type="component" value="Unassembled WGS sequence"/>
</dbReference>
<name>A0ABT0DGP8_9HYPH</name>
<organism evidence="4 5">
    <name type="scientific">Ancylobacter koreensis</name>
    <dbReference type="NCBI Taxonomy" id="266121"/>
    <lineage>
        <taxon>Bacteria</taxon>
        <taxon>Pseudomonadati</taxon>
        <taxon>Pseudomonadota</taxon>
        <taxon>Alphaproteobacteria</taxon>
        <taxon>Hyphomicrobiales</taxon>
        <taxon>Xanthobacteraceae</taxon>
        <taxon>Ancylobacter</taxon>
    </lineage>
</organism>
<dbReference type="PANTHER" id="PTHR43333">
    <property type="entry name" value="2-HACID_DH_C DOMAIN-CONTAINING PROTEIN"/>
    <property type="match status" value="1"/>
</dbReference>